<dbReference type="Gene3D" id="3.20.110.10">
    <property type="entry name" value="Glycoside hydrolase 38, N terminal domain"/>
    <property type="match status" value="1"/>
</dbReference>
<dbReference type="GO" id="GO:0009313">
    <property type="term" value="P:oligosaccharide catabolic process"/>
    <property type="evidence" value="ECO:0007669"/>
    <property type="project" value="TreeGrafter"/>
</dbReference>
<comment type="caution">
    <text evidence="3">The sequence shown here is derived from an EMBL/GenBank/DDBJ whole genome shotgun (WGS) entry which is preliminary data.</text>
</comment>
<dbReference type="GO" id="GO:0006013">
    <property type="term" value="P:mannose metabolic process"/>
    <property type="evidence" value="ECO:0007669"/>
    <property type="project" value="InterPro"/>
</dbReference>
<dbReference type="InterPro" id="IPR027291">
    <property type="entry name" value="Glyco_hydro_38_N_sf"/>
</dbReference>
<gene>
    <name evidence="3" type="ORF">IAB80_10130</name>
</gene>
<dbReference type="AlphaFoldDB" id="A0A9D9IUE3"/>
<dbReference type="Pfam" id="PF01074">
    <property type="entry name" value="Glyco_hydro_38N"/>
    <property type="match status" value="1"/>
</dbReference>
<reference evidence="3" key="2">
    <citation type="journal article" date="2021" name="PeerJ">
        <title>Extensive microbial diversity within the chicken gut microbiome revealed by metagenomics and culture.</title>
        <authorList>
            <person name="Gilroy R."/>
            <person name="Ravi A."/>
            <person name="Getino M."/>
            <person name="Pursley I."/>
            <person name="Horton D.L."/>
            <person name="Alikhan N.F."/>
            <person name="Baker D."/>
            <person name="Gharbi K."/>
            <person name="Hall N."/>
            <person name="Watson M."/>
            <person name="Adriaenssens E.M."/>
            <person name="Foster-Nyarko E."/>
            <person name="Jarju S."/>
            <person name="Secka A."/>
            <person name="Antonio M."/>
            <person name="Oren A."/>
            <person name="Chaudhuri R.R."/>
            <person name="La Ragione R."/>
            <person name="Hildebrand F."/>
            <person name="Pallen M.J."/>
        </authorList>
    </citation>
    <scope>NUCLEOTIDE SEQUENCE</scope>
    <source>
        <strain evidence="3">2478</strain>
    </source>
</reference>
<reference evidence="3" key="1">
    <citation type="submission" date="2020-10" db="EMBL/GenBank/DDBJ databases">
        <authorList>
            <person name="Gilroy R."/>
        </authorList>
    </citation>
    <scope>NUCLEOTIDE SEQUENCE</scope>
    <source>
        <strain evidence="3">2478</strain>
    </source>
</reference>
<protein>
    <recommendedName>
        <fullName evidence="2">Glycoside hydrolase family 38 N-terminal domain-containing protein</fullName>
    </recommendedName>
</protein>
<feature type="signal peptide" evidence="1">
    <location>
        <begin position="1"/>
        <end position="22"/>
    </location>
</feature>
<name>A0A9D9IUE3_9BACT</name>
<sequence>MRNTFAAFAAAVFFMTATDLSAQISATRVEGADKSDVEDIVIVFKMHFDIGYTDWSEAVLQKYTTSMIGQALGSVERTACLPEEEQFVWTLPGWPMKYILENTEGEVRAAAEDAVRTGRFAVHALPFTFETESSDLETLVRGMEFSSGINREYGLPLPRGAKLTDVPSHSWILPTILSHAGVKILHIGCNSGSASPEVPVVFWWEGPDGSRLLTFNWAEYYGSGVMPPENWPYKTWLAMIHTHENTGAPTPEEVAAVLAEARAKAPGARIRIGRLEDFYDALMAENPDIPVVRGDMPDTWIHGYMSMPDAVKINKHLQRTIYQTEALNTLLGDWGVQTSDCSGHVDDAMEQSLLFDEHTFGLALSHGRQEDWKYGDDFKVARAKGGYGFIEESWYEKEAHAHNALHSIIPVRRRDMAALAGAVAVEGRRVVVYNQLPWARSGFVSFPLEVYQKNFKVTALKDAVTGEVIPVEDSGNILSFHASDVPAMGYRTYSVMTGDADTVPDDGFPLELDSLSGVIGNRYFRVAINTDDGSLLSVLDRLHGTELADSDGQYGFGEYIHERFGNEEIARYNSAYVKPSSHGWADQEMGRPVDSALEYSCSRGRVSHIRYDISDVSVSATAFCHIDAKPGQEREEYLMTYTLYRESPYLEINWYPDVYGTDPQPEAGWLAFPSGIEGPRFRLGRTGAVVDPSSDFVRNTNTDYCFVNTGLAVTGSDGNGIGLNSPDAPAVSLGRPGLYRFSRDYVPEKADIFVNLYNTQWGTNFREWITDRPSATVYVWPVREYDNASSLITPVEETRSPMFAAYSDGNAGELPPSMEGVSVSEEGVLVTAFRGSEDSTLLRLWEQAGTDRECTVTLPAGVYGSAALCDLRGTVLEQPVPLDGDTLTISLKAYSPLSVILYRKP</sequence>
<dbReference type="InterPro" id="IPR011013">
    <property type="entry name" value="Gal_mutarotase_sf_dom"/>
</dbReference>
<feature type="chain" id="PRO_5038789504" description="Glycoside hydrolase family 38 N-terminal domain-containing protein" evidence="1">
    <location>
        <begin position="23"/>
        <end position="905"/>
    </location>
</feature>
<organism evidence="3 4">
    <name type="scientific">Candidatus Cryptobacteroides excrementipullorum</name>
    <dbReference type="NCBI Taxonomy" id="2840761"/>
    <lineage>
        <taxon>Bacteria</taxon>
        <taxon>Pseudomonadati</taxon>
        <taxon>Bacteroidota</taxon>
        <taxon>Bacteroidia</taxon>
        <taxon>Bacteroidales</taxon>
        <taxon>Candidatus Cryptobacteroides</taxon>
    </lineage>
</organism>
<dbReference type="InterPro" id="IPR000602">
    <property type="entry name" value="Glyco_hydro_38_N"/>
</dbReference>
<dbReference type="GO" id="GO:0004559">
    <property type="term" value="F:alpha-mannosidase activity"/>
    <property type="evidence" value="ECO:0007669"/>
    <property type="project" value="InterPro"/>
</dbReference>
<dbReference type="SUPFAM" id="SSF74650">
    <property type="entry name" value="Galactose mutarotase-like"/>
    <property type="match status" value="1"/>
</dbReference>
<dbReference type="Proteomes" id="UP000823771">
    <property type="component" value="Unassembled WGS sequence"/>
</dbReference>
<dbReference type="PANTHER" id="PTHR46017:SF1">
    <property type="entry name" value="ALPHA-MANNOSIDASE 2C1"/>
    <property type="match status" value="1"/>
</dbReference>
<keyword evidence="1" id="KW-0732">Signal</keyword>
<dbReference type="InterPro" id="IPR013780">
    <property type="entry name" value="Glyco_hydro_b"/>
</dbReference>
<accession>A0A9D9IUE3</accession>
<dbReference type="PANTHER" id="PTHR46017">
    <property type="entry name" value="ALPHA-MANNOSIDASE 2C1"/>
    <property type="match status" value="1"/>
</dbReference>
<evidence type="ECO:0000313" key="3">
    <source>
        <dbReference type="EMBL" id="MBO8479227.1"/>
    </source>
</evidence>
<evidence type="ECO:0000256" key="1">
    <source>
        <dbReference type="SAM" id="SignalP"/>
    </source>
</evidence>
<dbReference type="Gene3D" id="2.60.40.1180">
    <property type="entry name" value="Golgi alpha-mannosidase II"/>
    <property type="match status" value="1"/>
</dbReference>
<evidence type="ECO:0000313" key="4">
    <source>
        <dbReference type="Proteomes" id="UP000823771"/>
    </source>
</evidence>
<dbReference type="InterPro" id="IPR011330">
    <property type="entry name" value="Glyco_hydro/deAcase_b/a-brl"/>
</dbReference>
<evidence type="ECO:0000259" key="2">
    <source>
        <dbReference type="Pfam" id="PF01074"/>
    </source>
</evidence>
<dbReference type="SUPFAM" id="SSF88713">
    <property type="entry name" value="Glycoside hydrolase/deacetylase"/>
    <property type="match status" value="1"/>
</dbReference>
<dbReference type="GO" id="GO:0030246">
    <property type="term" value="F:carbohydrate binding"/>
    <property type="evidence" value="ECO:0007669"/>
    <property type="project" value="InterPro"/>
</dbReference>
<proteinExistence type="predicted"/>
<dbReference type="EMBL" id="JADILZ010000097">
    <property type="protein sequence ID" value="MBO8479227.1"/>
    <property type="molecule type" value="Genomic_DNA"/>
</dbReference>
<feature type="domain" description="Glycoside hydrolase family 38 N-terminal" evidence="2">
    <location>
        <begin position="42"/>
        <end position="248"/>
    </location>
</feature>